<comment type="catalytic activity">
    <reaction evidence="7">
        <text>L-threonyl-[protein] + ATP = O-phospho-L-threonyl-[protein] + ADP + H(+)</text>
        <dbReference type="Rhea" id="RHEA:46608"/>
        <dbReference type="Rhea" id="RHEA-COMP:11060"/>
        <dbReference type="Rhea" id="RHEA-COMP:11605"/>
        <dbReference type="ChEBI" id="CHEBI:15378"/>
        <dbReference type="ChEBI" id="CHEBI:30013"/>
        <dbReference type="ChEBI" id="CHEBI:30616"/>
        <dbReference type="ChEBI" id="CHEBI:61977"/>
        <dbReference type="ChEBI" id="CHEBI:456216"/>
        <dbReference type="EC" id="2.7.11.1"/>
    </reaction>
</comment>
<dbReference type="GeneID" id="36604590"/>
<protein>
    <recommendedName>
        <fullName evidence="1">non-specific serine/threonine protein kinase</fullName>
        <ecNumber evidence="1">2.7.11.1</ecNumber>
    </recommendedName>
</protein>
<dbReference type="RefSeq" id="XP_024745336.1">
    <property type="nucleotide sequence ID" value="XM_024896472.1"/>
</dbReference>
<feature type="region of interest" description="Disordered" evidence="9">
    <location>
        <begin position="1"/>
        <end position="40"/>
    </location>
</feature>
<dbReference type="InterPro" id="IPR051334">
    <property type="entry name" value="SRPK"/>
</dbReference>
<evidence type="ECO:0000256" key="7">
    <source>
        <dbReference type="ARBA" id="ARBA00047899"/>
    </source>
</evidence>
<evidence type="ECO:0000313" key="11">
    <source>
        <dbReference type="EMBL" id="PTB62016.1"/>
    </source>
</evidence>
<dbReference type="Gene3D" id="1.10.510.10">
    <property type="entry name" value="Transferase(Phosphotransferase) domain 1"/>
    <property type="match status" value="2"/>
</dbReference>
<dbReference type="SUPFAM" id="SSF56112">
    <property type="entry name" value="Protein kinase-like (PK-like)"/>
    <property type="match status" value="1"/>
</dbReference>
<name>A0A2T4AY72_9HYPO</name>
<dbReference type="SMART" id="SM00220">
    <property type="entry name" value="S_TKc"/>
    <property type="match status" value="1"/>
</dbReference>
<sequence>MDVCQHEPGSFASGQTHQEDPATEQALPNAVPQPDAAPEEDIDEGRAAYRPGGFHSVYIGDVFDERWKVLNKIGYGRYSTVWLVRDLQASAAYYGPGKETFEMDILTHLRDGDKSHPGYPFVCHLLHDFQHQGPNGTHKCFVFELMGETLRSFGTLFRENMIPEPVMRKFIIQLLVALDFAHDHSVVHTDIKPDNIFVKFHVTRVIEFDVALGDWGRTTLRSPEVLIGAHWDASTDWWNLGAVVLEVYRAVRMFDGRGPPDGRYYVKEHLFEIVDLFGPFPKSFLDKGNQELVHDLFDNEGRIKDHEPFTRPGLSSEAFMLGLSQEQRDDCASFLKFLMKIDPAERPSTTDLLRHPWLNALPPAK</sequence>
<dbReference type="PROSITE" id="PS00108">
    <property type="entry name" value="PROTEIN_KINASE_ST"/>
    <property type="match status" value="1"/>
</dbReference>
<dbReference type="GO" id="GO:0004674">
    <property type="term" value="F:protein serine/threonine kinase activity"/>
    <property type="evidence" value="ECO:0007669"/>
    <property type="project" value="UniProtKB-KW"/>
</dbReference>
<keyword evidence="3" id="KW-0808">Transferase</keyword>
<dbReference type="GO" id="GO:0050684">
    <property type="term" value="P:regulation of mRNA processing"/>
    <property type="evidence" value="ECO:0007669"/>
    <property type="project" value="TreeGrafter"/>
</dbReference>
<reference evidence="12" key="1">
    <citation type="submission" date="2016-07" db="EMBL/GenBank/DDBJ databases">
        <title>Multiple horizontal gene transfer events from other fungi enriched the ability of initially mycotrophic Trichoderma (Ascomycota) to feed on dead plant biomass.</title>
        <authorList>
            <consortium name="DOE Joint Genome Institute"/>
            <person name="Atanasova L."/>
            <person name="Chenthamara K."/>
            <person name="Zhang J."/>
            <person name="Grujic M."/>
            <person name="Henrissat B."/>
            <person name="Kuo A."/>
            <person name="Aerts A."/>
            <person name="Salamov A."/>
            <person name="Lipzen A."/>
            <person name="Labutti K."/>
            <person name="Barry K."/>
            <person name="Miao Y."/>
            <person name="Rahimi M.J."/>
            <person name="Shen Q."/>
            <person name="Grigoriev I.V."/>
            <person name="Kubicek C.P."/>
            <person name="Druzhinina I.S."/>
        </authorList>
    </citation>
    <scope>NUCLEOTIDE SEQUENCE [LARGE SCALE GENOMIC DNA]</scope>
    <source>
        <strain evidence="12">TUCIM 6016</strain>
    </source>
</reference>
<organism evidence="11 12">
    <name type="scientific">Trichoderma citrinoviride</name>
    <dbReference type="NCBI Taxonomy" id="58853"/>
    <lineage>
        <taxon>Eukaryota</taxon>
        <taxon>Fungi</taxon>
        <taxon>Dikarya</taxon>
        <taxon>Ascomycota</taxon>
        <taxon>Pezizomycotina</taxon>
        <taxon>Sordariomycetes</taxon>
        <taxon>Hypocreomycetidae</taxon>
        <taxon>Hypocreales</taxon>
        <taxon>Hypocreaceae</taxon>
        <taxon>Trichoderma</taxon>
    </lineage>
</organism>
<keyword evidence="4" id="KW-0547">Nucleotide-binding</keyword>
<dbReference type="Pfam" id="PF00069">
    <property type="entry name" value="Pkinase"/>
    <property type="match status" value="1"/>
</dbReference>
<accession>A0A2T4AY72</accession>
<dbReference type="Proteomes" id="UP000241546">
    <property type="component" value="Unassembled WGS sequence"/>
</dbReference>
<comment type="catalytic activity">
    <reaction evidence="8">
        <text>L-seryl-[protein] + ATP = O-phospho-L-seryl-[protein] + ADP + H(+)</text>
        <dbReference type="Rhea" id="RHEA:17989"/>
        <dbReference type="Rhea" id="RHEA-COMP:9863"/>
        <dbReference type="Rhea" id="RHEA-COMP:11604"/>
        <dbReference type="ChEBI" id="CHEBI:15378"/>
        <dbReference type="ChEBI" id="CHEBI:29999"/>
        <dbReference type="ChEBI" id="CHEBI:30616"/>
        <dbReference type="ChEBI" id="CHEBI:83421"/>
        <dbReference type="ChEBI" id="CHEBI:456216"/>
        <dbReference type="EC" id="2.7.11.1"/>
    </reaction>
</comment>
<evidence type="ECO:0000259" key="10">
    <source>
        <dbReference type="PROSITE" id="PS50011"/>
    </source>
</evidence>
<dbReference type="InterPro" id="IPR000719">
    <property type="entry name" value="Prot_kinase_dom"/>
</dbReference>
<keyword evidence="6" id="KW-0067">ATP-binding</keyword>
<evidence type="ECO:0000256" key="5">
    <source>
        <dbReference type="ARBA" id="ARBA00022777"/>
    </source>
</evidence>
<dbReference type="Gene3D" id="3.30.200.20">
    <property type="entry name" value="Phosphorylase Kinase, domain 1"/>
    <property type="match status" value="1"/>
</dbReference>
<dbReference type="OrthoDB" id="4884061at2759"/>
<evidence type="ECO:0000256" key="3">
    <source>
        <dbReference type="ARBA" id="ARBA00022679"/>
    </source>
</evidence>
<dbReference type="EMBL" id="KZ680225">
    <property type="protein sequence ID" value="PTB62016.1"/>
    <property type="molecule type" value="Genomic_DNA"/>
</dbReference>
<dbReference type="AlphaFoldDB" id="A0A2T4AY72"/>
<dbReference type="PANTHER" id="PTHR47634">
    <property type="entry name" value="PROTEIN KINASE DOMAIN-CONTAINING PROTEIN-RELATED"/>
    <property type="match status" value="1"/>
</dbReference>
<dbReference type="GO" id="GO:0005737">
    <property type="term" value="C:cytoplasm"/>
    <property type="evidence" value="ECO:0007669"/>
    <property type="project" value="TreeGrafter"/>
</dbReference>
<dbReference type="PROSITE" id="PS50011">
    <property type="entry name" value="PROTEIN_KINASE_DOM"/>
    <property type="match status" value="1"/>
</dbReference>
<keyword evidence="12" id="KW-1185">Reference proteome</keyword>
<evidence type="ECO:0000256" key="4">
    <source>
        <dbReference type="ARBA" id="ARBA00022741"/>
    </source>
</evidence>
<dbReference type="EC" id="2.7.11.1" evidence="1"/>
<evidence type="ECO:0000256" key="1">
    <source>
        <dbReference type="ARBA" id="ARBA00012513"/>
    </source>
</evidence>
<dbReference type="GO" id="GO:0000245">
    <property type="term" value="P:spliceosomal complex assembly"/>
    <property type="evidence" value="ECO:0007669"/>
    <property type="project" value="TreeGrafter"/>
</dbReference>
<proteinExistence type="predicted"/>
<dbReference type="PANTHER" id="PTHR47634:SF9">
    <property type="entry name" value="PROTEIN KINASE DOMAIN-CONTAINING PROTEIN-RELATED"/>
    <property type="match status" value="1"/>
</dbReference>
<evidence type="ECO:0000256" key="8">
    <source>
        <dbReference type="ARBA" id="ARBA00048679"/>
    </source>
</evidence>
<keyword evidence="2" id="KW-0723">Serine/threonine-protein kinase</keyword>
<dbReference type="GO" id="GO:0005524">
    <property type="term" value="F:ATP binding"/>
    <property type="evidence" value="ECO:0007669"/>
    <property type="project" value="UniProtKB-KW"/>
</dbReference>
<feature type="domain" description="Protein kinase" evidence="10">
    <location>
        <begin position="67"/>
        <end position="358"/>
    </location>
</feature>
<evidence type="ECO:0000313" key="12">
    <source>
        <dbReference type="Proteomes" id="UP000241546"/>
    </source>
</evidence>
<keyword evidence="5 11" id="KW-0418">Kinase</keyword>
<evidence type="ECO:0000256" key="2">
    <source>
        <dbReference type="ARBA" id="ARBA00022527"/>
    </source>
</evidence>
<dbReference type="InterPro" id="IPR008271">
    <property type="entry name" value="Ser/Thr_kinase_AS"/>
</dbReference>
<dbReference type="InterPro" id="IPR011009">
    <property type="entry name" value="Kinase-like_dom_sf"/>
</dbReference>
<evidence type="ECO:0000256" key="9">
    <source>
        <dbReference type="SAM" id="MobiDB-lite"/>
    </source>
</evidence>
<dbReference type="GO" id="GO:0005634">
    <property type="term" value="C:nucleus"/>
    <property type="evidence" value="ECO:0007669"/>
    <property type="project" value="TreeGrafter"/>
</dbReference>
<evidence type="ECO:0000256" key="6">
    <source>
        <dbReference type="ARBA" id="ARBA00022840"/>
    </source>
</evidence>
<gene>
    <name evidence="11" type="ORF">BBK36DRAFT_1186177</name>
</gene>